<dbReference type="InterPro" id="IPR050251">
    <property type="entry name" value="HpcH-HpaI_aldolase"/>
</dbReference>
<gene>
    <name evidence="5" type="ORF">CY34DRAFT_811356</name>
</gene>
<keyword evidence="6" id="KW-1185">Reference proteome</keyword>
<keyword evidence="2" id="KW-0479">Metal-binding</keyword>
<name>A0A0C9ZFY4_9AGAM</name>
<feature type="domain" description="HpcH/HpaI aldolase/citrate lyase" evidence="4">
    <location>
        <begin position="40"/>
        <end position="248"/>
    </location>
</feature>
<dbReference type="PANTHER" id="PTHR30502:SF0">
    <property type="entry name" value="PHOSPHOENOLPYRUVATE CARBOXYLASE FAMILY PROTEIN"/>
    <property type="match status" value="1"/>
</dbReference>
<evidence type="ECO:0000313" key="6">
    <source>
        <dbReference type="Proteomes" id="UP000054485"/>
    </source>
</evidence>
<dbReference type="SUPFAM" id="SSF51621">
    <property type="entry name" value="Phosphoenolpyruvate/pyruvate domain"/>
    <property type="match status" value="1"/>
</dbReference>
<accession>A0A0C9ZFY4</accession>
<dbReference type="InterPro" id="IPR005000">
    <property type="entry name" value="Aldolase/citrate-lyase_domain"/>
</dbReference>
<protein>
    <recommendedName>
        <fullName evidence="4">HpcH/HpaI aldolase/citrate lyase domain-containing protein</fullName>
    </recommendedName>
</protein>
<dbReference type="InterPro" id="IPR040442">
    <property type="entry name" value="Pyrv_kinase-like_dom_sf"/>
</dbReference>
<dbReference type="GO" id="GO:0046872">
    <property type="term" value="F:metal ion binding"/>
    <property type="evidence" value="ECO:0007669"/>
    <property type="project" value="UniProtKB-KW"/>
</dbReference>
<dbReference type="EMBL" id="KN835536">
    <property type="protein sequence ID" value="KIK36350.1"/>
    <property type="molecule type" value="Genomic_DNA"/>
</dbReference>
<evidence type="ECO:0000259" key="4">
    <source>
        <dbReference type="Pfam" id="PF03328"/>
    </source>
</evidence>
<dbReference type="AlphaFoldDB" id="A0A0C9ZFY4"/>
<dbReference type="HOGENOM" id="CLU_059964_3_0_1"/>
<dbReference type="InParanoid" id="A0A0C9ZFY4"/>
<proteinExistence type="inferred from homology"/>
<dbReference type="PANTHER" id="PTHR30502">
    <property type="entry name" value="2-KETO-3-DEOXY-L-RHAMNONATE ALDOLASE"/>
    <property type="match status" value="1"/>
</dbReference>
<dbReference type="GO" id="GO:0005737">
    <property type="term" value="C:cytoplasm"/>
    <property type="evidence" value="ECO:0007669"/>
    <property type="project" value="TreeGrafter"/>
</dbReference>
<dbReference type="OrthoDB" id="1621678at2759"/>
<keyword evidence="3" id="KW-0456">Lyase</keyword>
<evidence type="ECO:0000313" key="5">
    <source>
        <dbReference type="EMBL" id="KIK36350.1"/>
    </source>
</evidence>
<evidence type="ECO:0000256" key="3">
    <source>
        <dbReference type="ARBA" id="ARBA00023239"/>
    </source>
</evidence>
<evidence type="ECO:0000256" key="2">
    <source>
        <dbReference type="ARBA" id="ARBA00022723"/>
    </source>
</evidence>
<dbReference type="InterPro" id="IPR015813">
    <property type="entry name" value="Pyrv/PenolPyrv_kinase-like_dom"/>
</dbReference>
<comment type="similarity">
    <text evidence="1">Belongs to the HpcH/HpaI aldolase family.</text>
</comment>
<organism evidence="5 6">
    <name type="scientific">Suillus luteus UH-Slu-Lm8-n1</name>
    <dbReference type="NCBI Taxonomy" id="930992"/>
    <lineage>
        <taxon>Eukaryota</taxon>
        <taxon>Fungi</taxon>
        <taxon>Dikarya</taxon>
        <taxon>Basidiomycota</taxon>
        <taxon>Agaricomycotina</taxon>
        <taxon>Agaricomycetes</taxon>
        <taxon>Agaricomycetidae</taxon>
        <taxon>Boletales</taxon>
        <taxon>Suillineae</taxon>
        <taxon>Suillaceae</taxon>
        <taxon>Suillus</taxon>
    </lineage>
</organism>
<evidence type="ECO:0000256" key="1">
    <source>
        <dbReference type="ARBA" id="ARBA00005568"/>
    </source>
</evidence>
<dbReference type="GO" id="GO:0016832">
    <property type="term" value="F:aldehyde-lyase activity"/>
    <property type="evidence" value="ECO:0007669"/>
    <property type="project" value="TreeGrafter"/>
</dbReference>
<dbReference type="Pfam" id="PF03328">
    <property type="entry name" value="HpcH_HpaI"/>
    <property type="match status" value="1"/>
</dbReference>
<dbReference type="STRING" id="930992.A0A0C9ZFY4"/>
<dbReference type="Proteomes" id="UP000054485">
    <property type="component" value="Unassembled WGS sequence"/>
</dbReference>
<reference evidence="6" key="2">
    <citation type="submission" date="2015-01" db="EMBL/GenBank/DDBJ databases">
        <title>Evolutionary Origins and Diversification of the Mycorrhizal Mutualists.</title>
        <authorList>
            <consortium name="DOE Joint Genome Institute"/>
            <consortium name="Mycorrhizal Genomics Consortium"/>
            <person name="Kohler A."/>
            <person name="Kuo A."/>
            <person name="Nagy L.G."/>
            <person name="Floudas D."/>
            <person name="Copeland A."/>
            <person name="Barry K.W."/>
            <person name="Cichocki N."/>
            <person name="Veneault-Fourrey C."/>
            <person name="LaButti K."/>
            <person name="Lindquist E.A."/>
            <person name="Lipzen A."/>
            <person name="Lundell T."/>
            <person name="Morin E."/>
            <person name="Murat C."/>
            <person name="Riley R."/>
            <person name="Ohm R."/>
            <person name="Sun H."/>
            <person name="Tunlid A."/>
            <person name="Henrissat B."/>
            <person name="Grigoriev I.V."/>
            <person name="Hibbett D.S."/>
            <person name="Martin F."/>
        </authorList>
    </citation>
    <scope>NUCLEOTIDE SEQUENCE [LARGE SCALE GENOMIC DNA]</scope>
    <source>
        <strain evidence="6">UH-Slu-Lm8-n1</strain>
    </source>
</reference>
<dbReference type="Gene3D" id="3.20.20.60">
    <property type="entry name" value="Phosphoenolpyruvate-binding domains"/>
    <property type="match status" value="1"/>
</dbReference>
<reference evidence="5 6" key="1">
    <citation type="submission" date="2014-04" db="EMBL/GenBank/DDBJ databases">
        <authorList>
            <consortium name="DOE Joint Genome Institute"/>
            <person name="Kuo A."/>
            <person name="Ruytinx J."/>
            <person name="Rineau F."/>
            <person name="Colpaert J."/>
            <person name="Kohler A."/>
            <person name="Nagy L.G."/>
            <person name="Floudas D."/>
            <person name="Copeland A."/>
            <person name="Barry K.W."/>
            <person name="Cichocki N."/>
            <person name="Veneault-Fourrey C."/>
            <person name="LaButti K."/>
            <person name="Lindquist E.A."/>
            <person name="Lipzen A."/>
            <person name="Lundell T."/>
            <person name="Morin E."/>
            <person name="Murat C."/>
            <person name="Sun H."/>
            <person name="Tunlid A."/>
            <person name="Henrissat B."/>
            <person name="Grigoriev I.V."/>
            <person name="Hibbett D.S."/>
            <person name="Martin F."/>
            <person name="Nordberg H.P."/>
            <person name="Cantor M.N."/>
            <person name="Hua S.X."/>
        </authorList>
    </citation>
    <scope>NUCLEOTIDE SEQUENCE [LARGE SCALE GENOMIC DNA]</scope>
    <source>
        <strain evidence="5 6">UH-Slu-Lm8-n1</strain>
    </source>
</reference>
<sequence length="276" mass="28961">MTTHALLQAFKASKPAFGAWITLPGVLNARAVAQASPHLSWVMIDCEHGLTSLQPGAAESIQAITGLGPNAPSPLVRIPATGFSNSTSWQIKYALDAGARGVLVPMVSTAEKAREIVTDSRFPPGGRRGFGSPFCHGVWSISAAEYLKSANENVVVMVQIETKEGVQNVGAIAAVDGIDCLFIGPYDLSLCLGYPPPSPDPHPDVEIIIQDILKAAHKEGKKCAIYCTSGKQSLKRAEEGFDIINVTSDIGAMAESVAANLSAAVGEESGAAAFRY</sequence>